<proteinExistence type="inferred from homology"/>
<evidence type="ECO:0000313" key="7">
    <source>
        <dbReference type="EMBL" id="OXE50079.1"/>
    </source>
</evidence>
<dbReference type="EMBL" id="NHMP01000002">
    <property type="protein sequence ID" value="OXE50079.1"/>
    <property type="molecule type" value="Genomic_DNA"/>
</dbReference>
<name>A0A227KPL7_9BURK</name>
<feature type="transmembrane region" description="Helical" evidence="6">
    <location>
        <begin position="206"/>
        <end position="224"/>
    </location>
</feature>
<gene>
    <name evidence="7" type="ORF">ADH67_03475</name>
</gene>
<dbReference type="InterPro" id="IPR044772">
    <property type="entry name" value="NO3_transporter"/>
</dbReference>
<keyword evidence="8" id="KW-1185">Reference proteome</keyword>
<dbReference type="GeneID" id="78362522"/>
<organism evidence="7 8">
    <name type="scientific">Turicimonas muris</name>
    <dbReference type="NCBI Taxonomy" id="1796652"/>
    <lineage>
        <taxon>Bacteria</taxon>
        <taxon>Pseudomonadati</taxon>
        <taxon>Pseudomonadota</taxon>
        <taxon>Betaproteobacteria</taxon>
        <taxon>Burkholderiales</taxon>
        <taxon>Sutterellaceae</taxon>
        <taxon>Turicimonas</taxon>
    </lineage>
</organism>
<protein>
    <submittedName>
        <fullName evidence="7">MFS transporter</fullName>
    </submittedName>
</protein>
<evidence type="ECO:0000256" key="3">
    <source>
        <dbReference type="ARBA" id="ARBA00022692"/>
    </source>
</evidence>
<dbReference type="InterPro" id="IPR011701">
    <property type="entry name" value="MFS"/>
</dbReference>
<feature type="transmembrane region" description="Helical" evidence="6">
    <location>
        <begin position="337"/>
        <end position="355"/>
    </location>
</feature>
<feature type="transmembrane region" description="Helical" evidence="6">
    <location>
        <begin position="117"/>
        <end position="145"/>
    </location>
</feature>
<comment type="caution">
    <text evidence="7">The sequence shown here is derived from an EMBL/GenBank/DDBJ whole genome shotgun (WGS) entry which is preliminary data.</text>
</comment>
<feature type="transmembrane region" description="Helical" evidence="6">
    <location>
        <begin position="245"/>
        <end position="268"/>
    </location>
</feature>
<evidence type="ECO:0000256" key="1">
    <source>
        <dbReference type="ARBA" id="ARBA00004141"/>
    </source>
</evidence>
<dbReference type="Proteomes" id="UP000214610">
    <property type="component" value="Unassembled WGS sequence"/>
</dbReference>
<feature type="transmembrane region" description="Helical" evidence="6">
    <location>
        <begin position="20"/>
        <end position="41"/>
    </location>
</feature>
<feature type="transmembrane region" description="Helical" evidence="6">
    <location>
        <begin position="313"/>
        <end position="331"/>
    </location>
</feature>
<dbReference type="AlphaFoldDB" id="A0A227KPL7"/>
<feature type="transmembrane region" description="Helical" evidence="6">
    <location>
        <begin position="376"/>
        <end position="396"/>
    </location>
</feature>
<evidence type="ECO:0000313" key="8">
    <source>
        <dbReference type="Proteomes" id="UP000214610"/>
    </source>
</evidence>
<feature type="transmembrane region" description="Helical" evidence="6">
    <location>
        <begin position="280"/>
        <end position="301"/>
    </location>
</feature>
<dbReference type="PANTHER" id="PTHR23515">
    <property type="entry name" value="HIGH-AFFINITY NITRATE TRANSPORTER 2.3"/>
    <property type="match status" value="1"/>
</dbReference>
<feature type="transmembrane region" description="Helical" evidence="6">
    <location>
        <begin position="166"/>
        <end position="186"/>
    </location>
</feature>
<dbReference type="GO" id="GO:0016020">
    <property type="term" value="C:membrane"/>
    <property type="evidence" value="ECO:0007669"/>
    <property type="project" value="UniProtKB-SubCell"/>
</dbReference>
<feature type="transmembrane region" description="Helical" evidence="6">
    <location>
        <begin position="402"/>
        <end position="422"/>
    </location>
</feature>
<feature type="transmembrane region" description="Helical" evidence="6">
    <location>
        <begin position="91"/>
        <end position="111"/>
    </location>
</feature>
<dbReference type="Pfam" id="PF07690">
    <property type="entry name" value="MFS_1"/>
    <property type="match status" value="1"/>
</dbReference>
<sequence length="431" mass="47305">MRADIKVWNPENPAQWNKTLAWTTVWLSTFSLTLGFCAWFLVPSLAPRLNEVGFQLDHRQLYWLVAMVGLSAGTLRIIWTFLPPILGTRILVTFSTALLLIPLFCWVYAVMNPGTPYWVLLLFSLFSGIGGGTFSGLMASTNYYFPKKQRGFALGVQGGLSDFGTGLVQFVTPLVIGFSAFAALGAPQVAHLADGKTVQYWLQNAAWIWIPFVVIITILSWLCLRSVPVTANIKKQWSIFGNKHTWFMTLFYYGTFATFAGLGAQLALLGTHEFAHIENAPNVVALAWLGPVIGALSRVGAGKVADSIRGGRVTTIMAVCNIIGLLGLWLYKPDSVMGCWIWLGFMFWVFFWTGVGNASTTEQMAVLFPPLQGGAVVGWTSAIGAYGPFTIGVLLAETNAATMFAVTTAIFIAILLINIYYYDRKDAPDLC</sequence>
<comment type="subcellular location">
    <subcellularLocation>
        <location evidence="1">Membrane</location>
        <topology evidence="1">Multi-pass membrane protein</topology>
    </subcellularLocation>
</comment>
<dbReference type="SUPFAM" id="SSF103473">
    <property type="entry name" value="MFS general substrate transporter"/>
    <property type="match status" value="1"/>
</dbReference>
<dbReference type="GO" id="GO:0015112">
    <property type="term" value="F:nitrate transmembrane transporter activity"/>
    <property type="evidence" value="ECO:0007669"/>
    <property type="project" value="InterPro"/>
</dbReference>
<keyword evidence="4 6" id="KW-1133">Transmembrane helix</keyword>
<evidence type="ECO:0000256" key="6">
    <source>
        <dbReference type="SAM" id="Phobius"/>
    </source>
</evidence>
<keyword evidence="3 6" id="KW-0812">Transmembrane</keyword>
<accession>A0A227KPL7</accession>
<evidence type="ECO:0000256" key="2">
    <source>
        <dbReference type="ARBA" id="ARBA00008432"/>
    </source>
</evidence>
<keyword evidence="5 6" id="KW-0472">Membrane</keyword>
<feature type="transmembrane region" description="Helical" evidence="6">
    <location>
        <begin position="61"/>
        <end position="79"/>
    </location>
</feature>
<dbReference type="Gene3D" id="1.20.1250.20">
    <property type="entry name" value="MFS general substrate transporter like domains"/>
    <property type="match status" value="1"/>
</dbReference>
<dbReference type="InterPro" id="IPR036259">
    <property type="entry name" value="MFS_trans_sf"/>
</dbReference>
<dbReference type="RefSeq" id="WP_066594837.1">
    <property type="nucleotide sequence ID" value="NZ_CAJTBZ010000035.1"/>
</dbReference>
<evidence type="ECO:0000256" key="5">
    <source>
        <dbReference type="ARBA" id="ARBA00023136"/>
    </source>
</evidence>
<reference evidence="8" key="1">
    <citation type="submission" date="2017-05" db="EMBL/GenBank/DDBJ databases">
        <title>Improved OligoMM genomes.</title>
        <authorList>
            <person name="Garzetti D."/>
        </authorList>
    </citation>
    <scope>NUCLEOTIDE SEQUENCE [LARGE SCALE GENOMIC DNA]</scope>
    <source>
        <strain evidence="8">YL45</strain>
    </source>
</reference>
<comment type="similarity">
    <text evidence="2">Belongs to the major facilitator superfamily. Nitrate/nitrite porter (TC 2.A.1.8) family.</text>
</comment>
<evidence type="ECO:0000256" key="4">
    <source>
        <dbReference type="ARBA" id="ARBA00022989"/>
    </source>
</evidence>